<dbReference type="Gene3D" id="3.30.1520.10">
    <property type="entry name" value="Phox-like domain"/>
    <property type="match status" value="1"/>
</dbReference>
<dbReference type="InterPro" id="IPR053055">
    <property type="entry name" value="VPS17"/>
</dbReference>
<dbReference type="AlphaFoldDB" id="A0A4P9ZU13"/>
<dbReference type="InterPro" id="IPR027267">
    <property type="entry name" value="AH/BAR_dom_sf"/>
</dbReference>
<reference evidence="4" key="1">
    <citation type="journal article" date="2018" name="Nat. Microbiol.">
        <title>Leveraging single-cell genomics to expand the fungal tree of life.</title>
        <authorList>
            <person name="Ahrendt S.R."/>
            <person name="Quandt C.A."/>
            <person name="Ciobanu D."/>
            <person name="Clum A."/>
            <person name="Salamov A."/>
            <person name="Andreopoulos B."/>
            <person name="Cheng J.F."/>
            <person name="Woyke T."/>
            <person name="Pelin A."/>
            <person name="Henrissat B."/>
            <person name="Reynolds N.K."/>
            <person name="Benny G.L."/>
            <person name="Smith M.E."/>
            <person name="James T.Y."/>
            <person name="Grigoriev I.V."/>
        </authorList>
    </citation>
    <scope>NUCLEOTIDE SEQUENCE [LARGE SCALE GENOMIC DNA]</scope>
    <source>
        <strain evidence="4">RSA 468</strain>
    </source>
</reference>
<evidence type="ECO:0000256" key="1">
    <source>
        <dbReference type="SAM" id="MobiDB-lite"/>
    </source>
</evidence>
<dbReference type="Gene3D" id="1.20.1270.60">
    <property type="entry name" value="Arfaptin homology (AH) domain/BAR domain"/>
    <property type="match status" value="1"/>
</dbReference>
<feature type="region of interest" description="Disordered" evidence="1">
    <location>
        <begin position="1"/>
        <end position="22"/>
    </location>
</feature>
<gene>
    <name evidence="3" type="ORF">BJ085DRAFT_29235</name>
</gene>
<dbReference type="PROSITE" id="PS50195">
    <property type="entry name" value="PX"/>
    <property type="match status" value="1"/>
</dbReference>
<dbReference type="SUPFAM" id="SSF64268">
    <property type="entry name" value="PX domain"/>
    <property type="match status" value="1"/>
</dbReference>
<dbReference type="SUPFAM" id="SSF103657">
    <property type="entry name" value="BAR/IMD domain-like"/>
    <property type="match status" value="1"/>
</dbReference>
<evidence type="ECO:0000313" key="3">
    <source>
        <dbReference type="EMBL" id="RKP36708.1"/>
    </source>
</evidence>
<organism evidence="3 4">
    <name type="scientific">Dimargaris cristalligena</name>
    <dbReference type="NCBI Taxonomy" id="215637"/>
    <lineage>
        <taxon>Eukaryota</taxon>
        <taxon>Fungi</taxon>
        <taxon>Fungi incertae sedis</taxon>
        <taxon>Zoopagomycota</taxon>
        <taxon>Kickxellomycotina</taxon>
        <taxon>Dimargaritomycetes</taxon>
        <taxon>Dimargaritales</taxon>
        <taxon>Dimargaritaceae</taxon>
        <taxon>Dimargaris</taxon>
    </lineage>
</organism>
<sequence>MANPKDPRRGAPPGTAQQDAHTGLVFRISQMDRSKKVASVRFDVTSHLPNYKRSKYLSIERSYPEFEKLRQHLIQTYSECVIPALPPPSAATATTLNSSHLPNGGGAGIIHINPPGYTGPTASFNTTPYEEEAIVREAFHLFLARIAEHPILRSDYELREFIEAPFLWPQGLPPYIPSPYLIIPSPWHHRSPQFNPATMASGSSRSQGSFLSFGTSRRNRNTFPQAADQSVDLNGLELGSAEWYDSLGTRMAKLETQLQPTKKIAGRVSRRRKALSECLQDFAAKNVAISVTEPNDELSLDIQRLQWYCVIADHESMRLEYFLDIQAQAADTLLDCLVRRQQIYAEAEAFTKRTERKKQNIMVLRSSSSIHSERADQALEDYEQAKTEQAAQMHIVERVNTHLPQDLQRAERLREHDYTQWLKNFAKRQLEFEKKQLDEWQQLALSLSKPKLQQEILLANGMSKPIPN</sequence>
<evidence type="ECO:0000313" key="4">
    <source>
        <dbReference type="Proteomes" id="UP000268162"/>
    </source>
</evidence>
<proteinExistence type="predicted"/>
<accession>A0A4P9ZU13</accession>
<feature type="domain" description="PX" evidence="2">
    <location>
        <begin position="1"/>
        <end position="168"/>
    </location>
</feature>
<dbReference type="GO" id="GO:0030905">
    <property type="term" value="C:retromer, tubulation complex"/>
    <property type="evidence" value="ECO:0007669"/>
    <property type="project" value="TreeGrafter"/>
</dbReference>
<protein>
    <recommendedName>
        <fullName evidence="2">PX domain-containing protein</fullName>
    </recommendedName>
</protein>
<dbReference type="SMART" id="SM00312">
    <property type="entry name" value="PX"/>
    <property type="match status" value="1"/>
</dbReference>
<dbReference type="STRING" id="215637.A0A4P9ZU13"/>
<evidence type="ECO:0000259" key="2">
    <source>
        <dbReference type="PROSITE" id="PS50195"/>
    </source>
</evidence>
<dbReference type="GO" id="GO:0005768">
    <property type="term" value="C:endosome"/>
    <property type="evidence" value="ECO:0007669"/>
    <property type="project" value="TreeGrafter"/>
</dbReference>
<dbReference type="GO" id="GO:0005829">
    <property type="term" value="C:cytosol"/>
    <property type="evidence" value="ECO:0007669"/>
    <property type="project" value="GOC"/>
</dbReference>
<dbReference type="GO" id="GO:0032266">
    <property type="term" value="F:phosphatidylinositol-3-phosphate binding"/>
    <property type="evidence" value="ECO:0007669"/>
    <property type="project" value="TreeGrafter"/>
</dbReference>
<keyword evidence="4" id="KW-1185">Reference proteome</keyword>
<dbReference type="GO" id="GO:0006886">
    <property type="term" value="P:intracellular protein transport"/>
    <property type="evidence" value="ECO:0007669"/>
    <property type="project" value="TreeGrafter"/>
</dbReference>
<name>A0A4P9ZU13_9FUNG</name>
<dbReference type="Proteomes" id="UP000268162">
    <property type="component" value="Unassembled WGS sequence"/>
</dbReference>
<dbReference type="Pfam" id="PF00787">
    <property type="entry name" value="PX"/>
    <property type="match status" value="1"/>
</dbReference>
<dbReference type="EMBL" id="ML002608">
    <property type="protein sequence ID" value="RKP36708.1"/>
    <property type="molecule type" value="Genomic_DNA"/>
</dbReference>
<dbReference type="PANTHER" id="PTHR47433">
    <property type="entry name" value="VACUOLAR PROTEIN SORTING-ASSOCIATED PROTEIN 17"/>
    <property type="match status" value="1"/>
</dbReference>
<dbReference type="GO" id="GO:0042147">
    <property type="term" value="P:retrograde transport, endosome to Golgi"/>
    <property type="evidence" value="ECO:0007669"/>
    <property type="project" value="TreeGrafter"/>
</dbReference>
<dbReference type="InterPro" id="IPR036871">
    <property type="entry name" value="PX_dom_sf"/>
</dbReference>
<dbReference type="InterPro" id="IPR001683">
    <property type="entry name" value="PX_dom"/>
</dbReference>
<dbReference type="PANTHER" id="PTHR47433:SF1">
    <property type="entry name" value="VACUOLAR PROTEIN SORTING-ASSOCIATED PROTEIN 17"/>
    <property type="match status" value="1"/>
</dbReference>